<gene>
    <name evidence="2" type="primary">mlaE_2</name>
    <name evidence="2" type="ORF">Pan14r_27800</name>
</gene>
<keyword evidence="3" id="KW-1185">Reference proteome</keyword>
<dbReference type="PANTHER" id="PTHR30188:SF4">
    <property type="entry name" value="PROTEIN TRIGALACTOSYLDIACYLGLYCEROL 1, CHLOROPLASTIC"/>
    <property type="match status" value="1"/>
</dbReference>
<dbReference type="InterPro" id="IPR030802">
    <property type="entry name" value="Permease_MalE"/>
</dbReference>
<organism evidence="2 3">
    <name type="scientific">Crateriforma conspicua</name>
    <dbReference type="NCBI Taxonomy" id="2527996"/>
    <lineage>
        <taxon>Bacteria</taxon>
        <taxon>Pseudomonadati</taxon>
        <taxon>Planctomycetota</taxon>
        <taxon>Planctomycetia</taxon>
        <taxon>Planctomycetales</taxon>
        <taxon>Planctomycetaceae</taxon>
        <taxon>Crateriforma</taxon>
    </lineage>
</organism>
<dbReference type="EMBL" id="SJPL01000001">
    <property type="protein sequence ID" value="TWT70474.1"/>
    <property type="molecule type" value="Genomic_DNA"/>
</dbReference>
<name>A0A5C5Y5S5_9PLAN</name>
<sequence>MTPIRETRTLPSATGWLVAPLRVADTLGGAALSRLHTVASILSLLWATGYLSIRPASWTPPVRLVMVRQLFFTAVDAVPAIVRFGIAAGILLIVQALLWSDQFGVGADFVAPFLWRAVVRELGPLLACLVVIGRSGVAISTELASMVVADEFEVLEAQGIDPMTYLIMPRIISIVTSVFCLAVLLTTTMLITGFAVGWAMGAVRVGLTSFLELMFRKANSLDLLFFVSKTLIAGGFAGAICCQDGVSVRGTVTDVARVSSRSVIRALSAVLAVSAFLSVLIYGRILVFKIG</sequence>
<evidence type="ECO:0000313" key="3">
    <source>
        <dbReference type="Proteomes" id="UP000317238"/>
    </source>
</evidence>
<reference evidence="2 3" key="1">
    <citation type="submission" date="2019-02" db="EMBL/GenBank/DDBJ databases">
        <title>Deep-cultivation of Planctomycetes and their phenomic and genomic characterization uncovers novel biology.</title>
        <authorList>
            <person name="Wiegand S."/>
            <person name="Jogler M."/>
            <person name="Boedeker C."/>
            <person name="Pinto D."/>
            <person name="Vollmers J."/>
            <person name="Rivas-Marin E."/>
            <person name="Kohn T."/>
            <person name="Peeters S.H."/>
            <person name="Heuer A."/>
            <person name="Rast P."/>
            <person name="Oberbeckmann S."/>
            <person name="Bunk B."/>
            <person name="Jeske O."/>
            <person name="Meyerdierks A."/>
            <person name="Storesund J.E."/>
            <person name="Kallscheuer N."/>
            <person name="Luecker S."/>
            <person name="Lage O.M."/>
            <person name="Pohl T."/>
            <person name="Merkel B.J."/>
            <person name="Hornburger P."/>
            <person name="Mueller R.-W."/>
            <person name="Bruemmer F."/>
            <person name="Labrenz M."/>
            <person name="Spormann A.M."/>
            <person name="Op Den Camp H."/>
            <person name="Overmann J."/>
            <person name="Amann R."/>
            <person name="Jetten M.S.M."/>
            <person name="Mascher T."/>
            <person name="Medema M.H."/>
            <person name="Devos D.P."/>
            <person name="Kaster A.-K."/>
            <person name="Ovreas L."/>
            <person name="Rohde M."/>
            <person name="Galperin M.Y."/>
            <person name="Jogler C."/>
        </authorList>
    </citation>
    <scope>NUCLEOTIDE SEQUENCE [LARGE SCALE GENOMIC DNA]</scope>
    <source>
        <strain evidence="2 3">Pan14r</strain>
    </source>
</reference>
<evidence type="ECO:0000256" key="1">
    <source>
        <dbReference type="SAM" id="Phobius"/>
    </source>
</evidence>
<dbReference type="Proteomes" id="UP000317238">
    <property type="component" value="Unassembled WGS sequence"/>
</dbReference>
<dbReference type="GO" id="GO:0043190">
    <property type="term" value="C:ATP-binding cassette (ABC) transporter complex"/>
    <property type="evidence" value="ECO:0007669"/>
    <property type="project" value="InterPro"/>
</dbReference>
<keyword evidence="1" id="KW-1133">Transmembrane helix</keyword>
<feature type="transmembrane region" description="Helical" evidence="1">
    <location>
        <begin position="223"/>
        <end position="242"/>
    </location>
</feature>
<dbReference type="Pfam" id="PF02405">
    <property type="entry name" value="MlaE"/>
    <property type="match status" value="1"/>
</dbReference>
<dbReference type="PANTHER" id="PTHR30188">
    <property type="entry name" value="ABC TRANSPORTER PERMEASE PROTEIN-RELATED"/>
    <property type="match status" value="1"/>
</dbReference>
<dbReference type="AlphaFoldDB" id="A0A5C5Y5S5"/>
<dbReference type="RefSeq" id="WP_165701415.1">
    <property type="nucleotide sequence ID" value="NZ_CP036319.1"/>
</dbReference>
<feature type="transmembrane region" description="Helical" evidence="1">
    <location>
        <begin position="263"/>
        <end position="285"/>
    </location>
</feature>
<feature type="transmembrane region" description="Helical" evidence="1">
    <location>
        <begin position="171"/>
        <end position="203"/>
    </location>
</feature>
<proteinExistence type="predicted"/>
<dbReference type="GO" id="GO:0005548">
    <property type="term" value="F:phospholipid transporter activity"/>
    <property type="evidence" value="ECO:0007669"/>
    <property type="project" value="TreeGrafter"/>
</dbReference>
<keyword evidence="1" id="KW-0812">Transmembrane</keyword>
<evidence type="ECO:0000313" key="2">
    <source>
        <dbReference type="EMBL" id="TWT70474.1"/>
    </source>
</evidence>
<protein>
    <submittedName>
        <fullName evidence="2">Putative phospholipid ABC transporter permease protein MlaE</fullName>
    </submittedName>
</protein>
<feature type="transmembrane region" description="Helical" evidence="1">
    <location>
        <begin position="74"/>
        <end position="98"/>
    </location>
</feature>
<feature type="transmembrane region" description="Helical" evidence="1">
    <location>
        <begin position="113"/>
        <end position="132"/>
    </location>
</feature>
<comment type="caution">
    <text evidence="2">The sequence shown here is derived from an EMBL/GenBank/DDBJ whole genome shotgun (WGS) entry which is preliminary data.</text>
</comment>
<keyword evidence="1" id="KW-0472">Membrane</keyword>
<accession>A0A5C5Y5S5</accession>